<evidence type="ECO:0000256" key="5">
    <source>
        <dbReference type="ARBA" id="ARBA00022801"/>
    </source>
</evidence>
<dbReference type="OrthoDB" id="107551at2"/>
<dbReference type="GO" id="GO:0004560">
    <property type="term" value="F:alpha-L-fucosidase activity"/>
    <property type="evidence" value="ECO:0007669"/>
    <property type="project" value="InterPro"/>
</dbReference>
<protein>
    <recommendedName>
        <fullName evidence="3">alpha-L-fucosidase</fullName>
        <ecNumber evidence="3">3.2.1.51</ecNumber>
    </recommendedName>
</protein>
<proteinExistence type="inferred from homology"/>
<dbReference type="RefSeq" id="WP_130540620.1">
    <property type="nucleotide sequence ID" value="NZ_CP042431.1"/>
</dbReference>
<dbReference type="InterPro" id="IPR057739">
    <property type="entry name" value="Glyco_hydro_29_N"/>
</dbReference>
<dbReference type="PANTHER" id="PTHR10030:SF37">
    <property type="entry name" value="ALPHA-L-FUCOSIDASE-RELATED"/>
    <property type="match status" value="1"/>
</dbReference>
<dbReference type="GO" id="GO:0006004">
    <property type="term" value="P:fucose metabolic process"/>
    <property type="evidence" value="ECO:0007669"/>
    <property type="project" value="InterPro"/>
</dbReference>
<gene>
    <name evidence="9" type="ORF">EV199_2198</name>
</gene>
<feature type="domain" description="Glycoside hydrolase family 29 N-terminal" evidence="8">
    <location>
        <begin position="28"/>
        <end position="350"/>
    </location>
</feature>
<evidence type="ECO:0000313" key="9">
    <source>
        <dbReference type="EMBL" id="RZS76316.1"/>
    </source>
</evidence>
<dbReference type="InterPro" id="IPR016286">
    <property type="entry name" value="FUC_metazoa-typ"/>
</dbReference>
<dbReference type="PANTHER" id="PTHR10030">
    <property type="entry name" value="ALPHA-L-FUCOSIDASE"/>
    <property type="match status" value="1"/>
</dbReference>
<dbReference type="InterPro" id="IPR000933">
    <property type="entry name" value="Glyco_hydro_29"/>
</dbReference>
<feature type="chain" id="PRO_5020490603" description="alpha-L-fucosidase" evidence="7">
    <location>
        <begin position="22"/>
        <end position="602"/>
    </location>
</feature>
<dbReference type="Pfam" id="PF01120">
    <property type="entry name" value="Alpha_L_fucos"/>
    <property type="match status" value="1"/>
</dbReference>
<dbReference type="EC" id="3.2.1.51" evidence="3"/>
<evidence type="ECO:0000256" key="6">
    <source>
        <dbReference type="ARBA" id="ARBA00023295"/>
    </source>
</evidence>
<keyword evidence="6" id="KW-0326">Glycosidase</keyword>
<dbReference type="SMART" id="SM00812">
    <property type="entry name" value="Alpha_L_fucos"/>
    <property type="match status" value="1"/>
</dbReference>
<dbReference type="Gene3D" id="3.20.20.80">
    <property type="entry name" value="Glycosidases"/>
    <property type="match status" value="1"/>
</dbReference>
<keyword evidence="4 7" id="KW-0732">Signal</keyword>
<comment type="function">
    <text evidence="1">Alpha-L-fucosidase is responsible for hydrolyzing the alpha-1,6-linked fucose joined to the reducing-end N-acetylglucosamine of the carbohydrate moieties of glycoproteins.</text>
</comment>
<dbReference type="PRINTS" id="PR00741">
    <property type="entry name" value="GLHYDRLASE29"/>
</dbReference>
<evidence type="ECO:0000313" key="10">
    <source>
        <dbReference type="Proteomes" id="UP000293874"/>
    </source>
</evidence>
<name>A0A4Q7N5J0_9BACT</name>
<reference evidence="9 10" key="1">
    <citation type="submission" date="2019-02" db="EMBL/GenBank/DDBJ databases">
        <title>Genomic Encyclopedia of Type Strains, Phase IV (KMG-IV): sequencing the most valuable type-strain genomes for metagenomic binning, comparative biology and taxonomic classification.</title>
        <authorList>
            <person name="Goeker M."/>
        </authorList>
    </citation>
    <scope>NUCLEOTIDE SEQUENCE [LARGE SCALE GENOMIC DNA]</scope>
    <source>
        <strain evidence="9 10">DSM 18116</strain>
    </source>
</reference>
<accession>A0A4Q7N5J0</accession>
<feature type="signal peptide" evidence="7">
    <location>
        <begin position="1"/>
        <end position="21"/>
    </location>
</feature>
<evidence type="ECO:0000256" key="2">
    <source>
        <dbReference type="ARBA" id="ARBA00007951"/>
    </source>
</evidence>
<dbReference type="EMBL" id="SGXA01000001">
    <property type="protein sequence ID" value="RZS76316.1"/>
    <property type="molecule type" value="Genomic_DNA"/>
</dbReference>
<dbReference type="Proteomes" id="UP000293874">
    <property type="component" value="Unassembled WGS sequence"/>
</dbReference>
<evidence type="ECO:0000259" key="8">
    <source>
        <dbReference type="Pfam" id="PF01120"/>
    </source>
</evidence>
<evidence type="ECO:0000256" key="7">
    <source>
        <dbReference type="SAM" id="SignalP"/>
    </source>
</evidence>
<evidence type="ECO:0000256" key="3">
    <source>
        <dbReference type="ARBA" id="ARBA00012662"/>
    </source>
</evidence>
<comment type="similarity">
    <text evidence="2">Belongs to the glycosyl hydrolase 29 family.</text>
</comment>
<organism evidence="9 10">
    <name type="scientific">Pseudobacter ginsenosidimutans</name>
    <dbReference type="NCBI Taxonomy" id="661488"/>
    <lineage>
        <taxon>Bacteria</taxon>
        <taxon>Pseudomonadati</taxon>
        <taxon>Bacteroidota</taxon>
        <taxon>Chitinophagia</taxon>
        <taxon>Chitinophagales</taxon>
        <taxon>Chitinophagaceae</taxon>
        <taxon>Pseudobacter</taxon>
    </lineage>
</organism>
<keyword evidence="10" id="KW-1185">Reference proteome</keyword>
<dbReference type="GO" id="GO:0005764">
    <property type="term" value="C:lysosome"/>
    <property type="evidence" value="ECO:0007669"/>
    <property type="project" value="TreeGrafter"/>
</dbReference>
<dbReference type="GO" id="GO:0016139">
    <property type="term" value="P:glycoside catabolic process"/>
    <property type="evidence" value="ECO:0007669"/>
    <property type="project" value="TreeGrafter"/>
</dbReference>
<sequence>MKLIITTLLLSLLLTSNMISAQPGSTREERVKWFTDARFGMFIHWGLYSGAEGIWKGERLRNGNNYAEWIRYRNRISREEYGTLTSRFNWNKINPEEWVLLAKKAGMKYIIITAKHHDGVAIWNSKISDYNLSKLCNTDRDVIKELSSACRKHGIKLAFYYSHWLDWEHPYGWDHNQEITGKVTDEQYNRYWQEKVLPQLRELLTNYGDIAMLWFDMWVDHKTTIVKKEQLEQVIKLIRELQPNCLINSRLGLTVSNTDIDFETMGDNQFGAYYQNYAWETSGTIAHSWGYNALENQWKSTSQLLQSLIDNVSLNGGFTLNIGPRADGSVPYEGIRRLNDMGTWLSKQGESIYGSSGLPLRPGQNDWGRITTKKIDASRQSVFLQVYNWPLDHVLRLTGILSAPQRIELITQAGKLPLKFSQNGPLTHIQLPDNPGNPFVSTIVVHYAQPLNLDAQVVAESSFGGFSLNGRNNSDSSSKYELKPYDGVRPAHFVIDKPGQLTWKFYAPEAGKYKFDLSFHNAARNDIECTVTVLDQTLHQQLKPSGQVVVEPHDYNTDEFVNTRMGNIDIPKKGYYELTIRFNPKARETLFFNSIWINKAEK</sequence>
<comment type="caution">
    <text evidence="9">The sequence shown here is derived from an EMBL/GenBank/DDBJ whole genome shotgun (WGS) entry which is preliminary data.</text>
</comment>
<dbReference type="AlphaFoldDB" id="A0A4Q7N5J0"/>
<evidence type="ECO:0000256" key="4">
    <source>
        <dbReference type="ARBA" id="ARBA00022729"/>
    </source>
</evidence>
<evidence type="ECO:0000256" key="1">
    <source>
        <dbReference type="ARBA" id="ARBA00004071"/>
    </source>
</evidence>
<dbReference type="InterPro" id="IPR017853">
    <property type="entry name" value="GH"/>
</dbReference>
<keyword evidence="5" id="KW-0378">Hydrolase</keyword>
<dbReference type="SUPFAM" id="SSF51445">
    <property type="entry name" value="(Trans)glycosidases"/>
    <property type="match status" value="1"/>
</dbReference>